<evidence type="ECO:0000313" key="5">
    <source>
        <dbReference type="Proteomes" id="UP001067121"/>
    </source>
</evidence>
<reference evidence="4" key="1">
    <citation type="submission" date="2022-02" db="EMBL/GenBank/DDBJ databases">
        <title>Crop Bioprotection Bacillus Genome Sequencing.</title>
        <authorList>
            <person name="Dunlap C."/>
        </authorList>
    </citation>
    <scope>NUCLEOTIDE SEQUENCE</scope>
    <source>
        <strain evidence="4">98-1</strain>
    </source>
</reference>
<gene>
    <name evidence="4" type="ORF">MOC71_10780</name>
</gene>
<dbReference type="RefSeq" id="WP_268543722.1">
    <property type="nucleotide sequence ID" value="NZ_JALAOH010000025.1"/>
</dbReference>
<dbReference type="InterPro" id="IPR002347">
    <property type="entry name" value="SDR_fam"/>
</dbReference>
<dbReference type="Pfam" id="PF00106">
    <property type="entry name" value="adh_short"/>
    <property type="match status" value="1"/>
</dbReference>
<name>A0AAP3CKL8_BACVA</name>
<comment type="caution">
    <text evidence="4">The sequence shown here is derived from an EMBL/GenBank/DDBJ whole genome shotgun (WGS) entry which is preliminary data.</text>
</comment>
<dbReference type="Gene3D" id="3.40.50.720">
    <property type="entry name" value="NAD(P)-binding Rossmann-like Domain"/>
    <property type="match status" value="1"/>
</dbReference>
<evidence type="ECO:0000256" key="1">
    <source>
        <dbReference type="ARBA" id="ARBA00006484"/>
    </source>
</evidence>
<dbReference type="InterPro" id="IPR036291">
    <property type="entry name" value="NAD(P)-bd_dom_sf"/>
</dbReference>
<evidence type="ECO:0000256" key="3">
    <source>
        <dbReference type="RuleBase" id="RU000363"/>
    </source>
</evidence>
<dbReference type="PANTHER" id="PTHR44196:SF1">
    <property type="entry name" value="DEHYDROGENASE_REDUCTASE SDR FAMILY MEMBER 7B"/>
    <property type="match status" value="1"/>
</dbReference>
<dbReference type="SUPFAM" id="SSF51735">
    <property type="entry name" value="NAD(P)-binding Rossmann-fold domains"/>
    <property type="match status" value="1"/>
</dbReference>
<keyword evidence="2" id="KW-0560">Oxidoreductase</keyword>
<protein>
    <submittedName>
        <fullName evidence="4">SDR family oxidoreductase</fullName>
    </submittedName>
</protein>
<dbReference type="GO" id="GO:0016491">
    <property type="term" value="F:oxidoreductase activity"/>
    <property type="evidence" value="ECO:0007669"/>
    <property type="project" value="UniProtKB-KW"/>
</dbReference>
<dbReference type="Proteomes" id="UP001067121">
    <property type="component" value="Unassembled WGS sequence"/>
</dbReference>
<comment type="similarity">
    <text evidence="1 3">Belongs to the short-chain dehydrogenases/reductases (SDR) family.</text>
</comment>
<evidence type="ECO:0000256" key="2">
    <source>
        <dbReference type="ARBA" id="ARBA00023002"/>
    </source>
</evidence>
<dbReference type="PRINTS" id="PR00081">
    <property type="entry name" value="GDHRDH"/>
</dbReference>
<organism evidence="4 5">
    <name type="scientific">Bacillus vallismortis</name>
    <dbReference type="NCBI Taxonomy" id="72361"/>
    <lineage>
        <taxon>Bacteria</taxon>
        <taxon>Bacillati</taxon>
        <taxon>Bacillota</taxon>
        <taxon>Bacilli</taxon>
        <taxon>Bacillales</taxon>
        <taxon>Bacillaceae</taxon>
        <taxon>Bacillus</taxon>
    </lineage>
</organism>
<sequence>MFQQKLTGNTVLITGGSAGIGLELAKRLLELGNEVIICGRSEARLTEAKQQLPNIHTKQCDVSDRSQREALYEWALKEFPDLNVLVNNAGIQKEIDFKKGTEELFVDGDEIELNFQAPVHLSALFTPHLMKQPEAAIVQVTSGLAFNPLAVYPVYCATKAALHSFSLTLRHQLRDTSVEVIEMAPPMVDTGLNQKSRDKQGLTYRGISAEEYVQYFLDGLKEGKQEITNERVEGLRNATRADYDRVFEQMNTQEN</sequence>
<dbReference type="GO" id="GO:0016020">
    <property type="term" value="C:membrane"/>
    <property type="evidence" value="ECO:0007669"/>
    <property type="project" value="TreeGrafter"/>
</dbReference>
<proteinExistence type="inferred from homology"/>
<dbReference type="PROSITE" id="PS00061">
    <property type="entry name" value="ADH_SHORT"/>
    <property type="match status" value="1"/>
</dbReference>
<accession>A0AAP3CKL8</accession>
<dbReference type="PANTHER" id="PTHR44196">
    <property type="entry name" value="DEHYDROGENASE/REDUCTASE SDR FAMILY MEMBER 7B"/>
    <property type="match status" value="1"/>
</dbReference>
<dbReference type="InterPro" id="IPR020904">
    <property type="entry name" value="Sc_DH/Rdtase_CS"/>
</dbReference>
<dbReference type="CDD" id="cd05370">
    <property type="entry name" value="SDR_c2"/>
    <property type="match status" value="1"/>
</dbReference>
<dbReference type="EMBL" id="JALAOH010000025">
    <property type="protein sequence ID" value="MCY8317207.1"/>
    <property type="molecule type" value="Genomic_DNA"/>
</dbReference>
<dbReference type="AlphaFoldDB" id="A0AAP3CKL8"/>
<evidence type="ECO:0000313" key="4">
    <source>
        <dbReference type="EMBL" id="MCY8317207.1"/>
    </source>
</evidence>
<dbReference type="PRINTS" id="PR00080">
    <property type="entry name" value="SDRFAMILY"/>
</dbReference>